<dbReference type="GO" id="GO:0042073">
    <property type="term" value="P:intraciliary transport"/>
    <property type="evidence" value="ECO:0007669"/>
    <property type="project" value="InterPro"/>
</dbReference>
<dbReference type="PANTHER" id="PTHR15614">
    <property type="entry name" value="INTRAFLAGELLAR TRANSPORT PROTEIN 81 HOMOLOG"/>
    <property type="match status" value="1"/>
</dbReference>
<evidence type="ECO:0000313" key="3">
    <source>
        <dbReference type="WBParaSite" id="Hba_21546"/>
    </source>
</evidence>
<protein>
    <submittedName>
        <fullName evidence="3">DUF4201 domain-containing protein</fullName>
    </submittedName>
</protein>
<dbReference type="PANTHER" id="PTHR15614:SF2">
    <property type="entry name" value="INTRAFLAGELLAR TRANSPORT PROTEIN 81 HOMOLOG"/>
    <property type="match status" value="1"/>
</dbReference>
<reference evidence="3" key="1">
    <citation type="submission" date="2016-11" db="UniProtKB">
        <authorList>
            <consortium name="WormBaseParasite"/>
        </authorList>
    </citation>
    <scope>IDENTIFICATION</scope>
</reference>
<keyword evidence="1" id="KW-0175">Coiled coil</keyword>
<dbReference type="GO" id="GO:0030992">
    <property type="term" value="C:intraciliary transport particle B"/>
    <property type="evidence" value="ECO:0007669"/>
    <property type="project" value="InterPro"/>
</dbReference>
<evidence type="ECO:0000256" key="1">
    <source>
        <dbReference type="SAM" id="Coils"/>
    </source>
</evidence>
<name>A0A1I7XVF1_HETBA</name>
<dbReference type="GO" id="GO:0036064">
    <property type="term" value="C:ciliary basal body"/>
    <property type="evidence" value="ECO:0007669"/>
    <property type="project" value="TreeGrafter"/>
</dbReference>
<evidence type="ECO:0000313" key="2">
    <source>
        <dbReference type="Proteomes" id="UP000095283"/>
    </source>
</evidence>
<dbReference type="Proteomes" id="UP000095283">
    <property type="component" value="Unplaced"/>
</dbReference>
<keyword evidence="2" id="KW-1185">Reference proteome</keyword>
<proteinExistence type="predicted"/>
<dbReference type="GO" id="GO:0015631">
    <property type="term" value="F:tubulin binding"/>
    <property type="evidence" value="ECO:0007669"/>
    <property type="project" value="InterPro"/>
</dbReference>
<dbReference type="AlphaFoldDB" id="A0A1I7XVF1"/>
<dbReference type="InterPro" id="IPR029600">
    <property type="entry name" value="IFT81"/>
</dbReference>
<feature type="coiled-coil region" evidence="1">
    <location>
        <begin position="25"/>
        <end position="66"/>
    </location>
</feature>
<dbReference type="WBParaSite" id="Hba_21546">
    <property type="protein sequence ID" value="Hba_21546"/>
    <property type="gene ID" value="Hba_21546"/>
</dbReference>
<accession>A0A1I7XVF1</accession>
<organism evidence="2 3">
    <name type="scientific">Heterorhabditis bacteriophora</name>
    <name type="common">Entomopathogenic nematode worm</name>
    <dbReference type="NCBI Taxonomy" id="37862"/>
    <lineage>
        <taxon>Eukaryota</taxon>
        <taxon>Metazoa</taxon>
        <taxon>Ecdysozoa</taxon>
        <taxon>Nematoda</taxon>
        <taxon>Chromadorea</taxon>
        <taxon>Rhabditida</taxon>
        <taxon>Rhabditina</taxon>
        <taxon>Rhabditomorpha</taxon>
        <taxon>Strongyloidea</taxon>
        <taxon>Heterorhabditidae</taxon>
        <taxon>Heterorhabditis</taxon>
    </lineage>
</organism>
<feature type="coiled-coil region" evidence="1">
    <location>
        <begin position="152"/>
        <end position="186"/>
    </location>
</feature>
<dbReference type="GO" id="GO:0060271">
    <property type="term" value="P:cilium assembly"/>
    <property type="evidence" value="ECO:0007669"/>
    <property type="project" value="InterPro"/>
</dbReference>
<feature type="coiled-coil region" evidence="1">
    <location>
        <begin position="233"/>
        <end position="287"/>
    </location>
</feature>
<sequence length="325" mass="38233">MALEEERDKNEEGLDENFSIFRHQAATVERRKNGIAQKLQEARQELTRLEAQVEEKKEVLRSTTGADVMSVHQFKIFVAGIRNKKVEYKKKKSIIEEFLTERELMMRTIDILSKKFESLKDRIESMGGEVEEAIPIPVMTRPMTAVPQFNNIEELRYMIKELMDKLDKKRDEIEPLKRTREEKQKEFNIQDEIVRNRKSEYERRKIQLESGYTELKTLVGNLEERFLAATSDVDILEAKIKKATEHRDRLRKEEEGESINDVLEASIREAEEEAENLSRRCEVKDGITAMQQVVMWRALLTMFEAKLSMVREHGEPRCARHPLSY</sequence>